<dbReference type="GO" id="GO:0005737">
    <property type="term" value="C:cytoplasm"/>
    <property type="evidence" value="ECO:0007669"/>
    <property type="project" value="UniProtKB-SubCell"/>
</dbReference>
<evidence type="ECO:0000256" key="9">
    <source>
        <dbReference type="ARBA" id="ARBA00025699"/>
    </source>
</evidence>
<proteinExistence type="inferred from homology"/>
<evidence type="ECO:0000256" key="2">
    <source>
        <dbReference type="ARBA" id="ARBA00005528"/>
    </source>
</evidence>
<keyword evidence="6" id="KW-0489">Methyltransferase</keyword>
<dbReference type="GO" id="GO:0070042">
    <property type="term" value="F:rRNA (uridine-N3-)-methyltransferase activity"/>
    <property type="evidence" value="ECO:0007669"/>
    <property type="project" value="TreeGrafter"/>
</dbReference>
<comment type="similarity">
    <text evidence="2">Belongs to the RNA methyltransferase RsmE family.</text>
</comment>
<keyword evidence="8" id="KW-0949">S-adenosyl-L-methionine</keyword>
<evidence type="ECO:0000256" key="3">
    <source>
        <dbReference type="ARBA" id="ARBA00012328"/>
    </source>
</evidence>
<evidence type="ECO:0000256" key="6">
    <source>
        <dbReference type="ARBA" id="ARBA00022603"/>
    </source>
</evidence>
<accession>A0AAV9I7V2</accession>
<reference evidence="12 13" key="1">
    <citation type="submission" date="2022-07" db="EMBL/GenBank/DDBJ databases">
        <title>Genome-wide signatures of adaptation to extreme environments.</title>
        <authorList>
            <person name="Cho C.H."/>
            <person name="Yoon H.S."/>
        </authorList>
    </citation>
    <scope>NUCLEOTIDE SEQUENCE [LARGE SCALE GENOMIC DNA]</scope>
    <source>
        <strain evidence="12 13">108.79 E11</strain>
    </source>
</reference>
<comment type="catalytic activity">
    <reaction evidence="10">
        <text>uridine(1498) in 16S rRNA + S-adenosyl-L-methionine = N(3)-methyluridine(1498) in 16S rRNA + S-adenosyl-L-homocysteine + H(+)</text>
        <dbReference type="Rhea" id="RHEA:42920"/>
        <dbReference type="Rhea" id="RHEA-COMP:10283"/>
        <dbReference type="Rhea" id="RHEA-COMP:10284"/>
        <dbReference type="ChEBI" id="CHEBI:15378"/>
        <dbReference type="ChEBI" id="CHEBI:57856"/>
        <dbReference type="ChEBI" id="CHEBI:59789"/>
        <dbReference type="ChEBI" id="CHEBI:65315"/>
        <dbReference type="ChEBI" id="CHEBI:74502"/>
        <dbReference type="EC" id="2.1.1.193"/>
    </reaction>
</comment>
<evidence type="ECO:0000259" key="11">
    <source>
        <dbReference type="Pfam" id="PF04452"/>
    </source>
</evidence>
<keyword evidence="13" id="KW-1185">Reference proteome</keyword>
<sequence length="298" mass="33742">MLLWIVASDTVLSKNFRSNCLFSCPRRLQRAKNIRTFIAASLSRVFVGNSVGSTANGTHGTNIHPGMVVHLEEEETQHLRARRIEENQVLEVFDGSGYVGRAILLGYSKGSRRSAEILVQSWAMKEEEQLVKLTVGVGLPKAKRGDWLMEKLSEIGVDTVIPIHYERTNSEPYERDRKQRWQKICISACKQCCRNRLMKIEEEQSFQNILSKQQVYKHWDQVYVASMEATRPMILPPVKSTSILALIGPEGGLTPQEEKIASDVGAHFIKLNRYTLRVETAAIVLASQIFSFSDNISY</sequence>
<evidence type="ECO:0000256" key="1">
    <source>
        <dbReference type="ARBA" id="ARBA00004496"/>
    </source>
</evidence>
<dbReference type="EMBL" id="JANCYU010000006">
    <property type="protein sequence ID" value="KAK4522530.1"/>
    <property type="molecule type" value="Genomic_DNA"/>
</dbReference>
<dbReference type="PANTHER" id="PTHR30027">
    <property type="entry name" value="RIBOSOMAL RNA SMALL SUBUNIT METHYLTRANSFERASE E"/>
    <property type="match status" value="1"/>
</dbReference>
<comment type="function">
    <text evidence="9">Specifically methylates the N3 position of the uracil ring of uridine 1498 (m3U1498) in 16S rRNA. Acts on the fully assembled 30S ribosomal subunit.</text>
</comment>
<dbReference type="Proteomes" id="UP001300502">
    <property type="component" value="Unassembled WGS sequence"/>
</dbReference>
<dbReference type="PANTHER" id="PTHR30027:SF3">
    <property type="entry name" value="16S RRNA (URACIL(1498)-N(3))-METHYLTRANSFERASE"/>
    <property type="match status" value="1"/>
</dbReference>
<dbReference type="CDD" id="cd18084">
    <property type="entry name" value="RsmE-like"/>
    <property type="match status" value="1"/>
</dbReference>
<evidence type="ECO:0000256" key="10">
    <source>
        <dbReference type="ARBA" id="ARBA00047944"/>
    </source>
</evidence>
<dbReference type="Gene3D" id="3.40.1280.10">
    <property type="match status" value="1"/>
</dbReference>
<dbReference type="GO" id="GO:0070475">
    <property type="term" value="P:rRNA base methylation"/>
    <property type="evidence" value="ECO:0007669"/>
    <property type="project" value="TreeGrafter"/>
</dbReference>
<dbReference type="InterPro" id="IPR029026">
    <property type="entry name" value="tRNA_m1G_MTases_N"/>
</dbReference>
<dbReference type="EC" id="2.1.1.193" evidence="3"/>
<evidence type="ECO:0000256" key="7">
    <source>
        <dbReference type="ARBA" id="ARBA00022679"/>
    </source>
</evidence>
<name>A0AAV9I7V2_9RHOD</name>
<comment type="caution">
    <text evidence="12">The sequence shown here is derived from an EMBL/GenBank/DDBJ whole genome shotgun (WGS) entry which is preliminary data.</text>
</comment>
<dbReference type="InterPro" id="IPR029028">
    <property type="entry name" value="Alpha/beta_knot_MTases"/>
</dbReference>
<comment type="subcellular location">
    <subcellularLocation>
        <location evidence="1">Cytoplasm</location>
    </subcellularLocation>
</comment>
<dbReference type="InterPro" id="IPR046886">
    <property type="entry name" value="RsmE_MTase_dom"/>
</dbReference>
<dbReference type="Pfam" id="PF04452">
    <property type="entry name" value="Methyltrans_RNA"/>
    <property type="match status" value="1"/>
</dbReference>
<evidence type="ECO:0000256" key="8">
    <source>
        <dbReference type="ARBA" id="ARBA00022691"/>
    </source>
</evidence>
<dbReference type="SUPFAM" id="SSF75217">
    <property type="entry name" value="alpha/beta knot"/>
    <property type="match status" value="1"/>
</dbReference>
<gene>
    <name evidence="12" type="ORF">GAYE_PCTG10G0420</name>
</gene>
<keyword evidence="5" id="KW-0698">rRNA processing</keyword>
<keyword evidence="4" id="KW-0963">Cytoplasm</keyword>
<evidence type="ECO:0000256" key="5">
    <source>
        <dbReference type="ARBA" id="ARBA00022552"/>
    </source>
</evidence>
<evidence type="ECO:0000256" key="4">
    <source>
        <dbReference type="ARBA" id="ARBA00022490"/>
    </source>
</evidence>
<dbReference type="InterPro" id="IPR006700">
    <property type="entry name" value="RsmE"/>
</dbReference>
<evidence type="ECO:0000313" key="12">
    <source>
        <dbReference type="EMBL" id="KAK4522530.1"/>
    </source>
</evidence>
<dbReference type="AlphaFoldDB" id="A0AAV9I7V2"/>
<feature type="domain" description="Ribosomal RNA small subunit methyltransferase E methyltransferase" evidence="11">
    <location>
        <begin position="129"/>
        <end position="288"/>
    </location>
</feature>
<organism evidence="12 13">
    <name type="scientific">Galdieria yellowstonensis</name>
    <dbReference type="NCBI Taxonomy" id="3028027"/>
    <lineage>
        <taxon>Eukaryota</taxon>
        <taxon>Rhodophyta</taxon>
        <taxon>Bangiophyceae</taxon>
        <taxon>Galdieriales</taxon>
        <taxon>Galdieriaceae</taxon>
        <taxon>Galdieria</taxon>
    </lineage>
</organism>
<protein>
    <recommendedName>
        <fullName evidence="3">16S rRNA (uracil(1498)-N(3))-methyltransferase</fullName>
        <ecNumber evidence="3">2.1.1.193</ecNumber>
    </recommendedName>
</protein>
<evidence type="ECO:0000313" key="13">
    <source>
        <dbReference type="Proteomes" id="UP001300502"/>
    </source>
</evidence>
<dbReference type="NCBIfam" id="TIGR00046">
    <property type="entry name" value="RsmE family RNA methyltransferase"/>
    <property type="match status" value="1"/>
</dbReference>
<keyword evidence="7" id="KW-0808">Transferase</keyword>